<evidence type="ECO:0000313" key="3">
    <source>
        <dbReference type="Proteomes" id="UP000230002"/>
    </source>
</evidence>
<dbReference type="PANTHER" id="PTHR43968">
    <property type="match status" value="1"/>
</dbReference>
<evidence type="ECO:0000313" key="2">
    <source>
        <dbReference type="EMBL" id="PIL31272.1"/>
    </source>
</evidence>
<feature type="domain" description="GST N-terminal" evidence="1">
    <location>
        <begin position="8"/>
        <end position="100"/>
    </location>
</feature>
<dbReference type="SUPFAM" id="SSF52833">
    <property type="entry name" value="Thioredoxin-like"/>
    <property type="match status" value="1"/>
</dbReference>
<dbReference type="InterPro" id="IPR036249">
    <property type="entry name" value="Thioredoxin-like_sf"/>
</dbReference>
<organism evidence="2 3">
    <name type="scientific">Ganoderma sinense ZZ0214-1</name>
    <dbReference type="NCBI Taxonomy" id="1077348"/>
    <lineage>
        <taxon>Eukaryota</taxon>
        <taxon>Fungi</taxon>
        <taxon>Dikarya</taxon>
        <taxon>Basidiomycota</taxon>
        <taxon>Agaricomycotina</taxon>
        <taxon>Agaricomycetes</taxon>
        <taxon>Polyporales</taxon>
        <taxon>Polyporaceae</taxon>
        <taxon>Ganoderma</taxon>
    </lineage>
</organism>
<protein>
    <submittedName>
        <fullName evidence="2">Transporter</fullName>
    </submittedName>
</protein>
<evidence type="ECO:0000259" key="1">
    <source>
        <dbReference type="PROSITE" id="PS50404"/>
    </source>
</evidence>
<gene>
    <name evidence="2" type="ORF">GSI_05970</name>
</gene>
<dbReference type="Proteomes" id="UP000230002">
    <property type="component" value="Unassembled WGS sequence"/>
</dbReference>
<name>A0A2G8SC02_9APHY</name>
<dbReference type="Gene3D" id="3.40.30.10">
    <property type="entry name" value="Glutaredoxin"/>
    <property type="match status" value="1"/>
</dbReference>
<comment type="caution">
    <text evidence="2">The sequence shown here is derived from an EMBL/GenBank/DDBJ whole genome shotgun (WGS) entry which is preliminary data.</text>
</comment>
<dbReference type="PROSITE" id="PS51354">
    <property type="entry name" value="GLUTAREDOXIN_2"/>
    <property type="match status" value="1"/>
</dbReference>
<reference evidence="2 3" key="1">
    <citation type="journal article" date="2015" name="Sci. Rep.">
        <title>Chromosome-level genome map provides insights into diverse defense mechanisms in the medicinal fungus Ganoderma sinense.</title>
        <authorList>
            <person name="Zhu Y."/>
            <person name="Xu J."/>
            <person name="Sun C."/>
            <person name="Zhou S."/>
            <person name="Xu H."/>
            <person name="Nelson D.R."/>
            <person name="Qian J."/>
            <person name="Song J."/>
            <person name="Luo H."/>
            <person name="Xiang L."/>
            <person name="Li Y."/>
            <person name="Xu Z."/>
            <person name="Ji A."/>
            <person name="Wang L."/>
            <person name="Lu S."/>
            <person name="Hayward A."/>
            <person name="Sun W."/>
            <person name="Li X."/>
            <person name="Schwartz D.C."/>
            <person name="Wang Y."/>
            <person name="Chen S."/>
        </authorList>
    </citation>
    <scope>NUCLEOTIDE SEQUENCE [LARGE SCALE GENOMIC DNA]</scope>
    <source>
        <strain evidence="2 3">ZZ0214-1</strain>
    </source>
</reference>
<dbReference type="InterPro" id="IPR040079">
    <property type="entry name" value="Glutathione_S-Trfase"/>
</dbReference>
<dbReference type="CDD" id="cd00570">
    <property type="entry name" value="GST_N_family"/>
    <property type="match status" value="1"/>
</dbReference>
<dbReference type="SFLD" id="SFLDG00358">
    <property type="entry name" value="Main_(cytGST)"/>
    <property type="match status" value="1"/>
</dbReference>
<dbReference type="SFLD" id="SFLDS00019">
    <property type="entry name" value="Glutathione_Transferase_(cytos"/>
    <property type="match status" value="1"/>
</dbReference>
<sequence>MTVDLLERGLVLFSAPASPYPLRVRIALEEARAKYDFVSFPLDQRPEDYVKNIYPAGKVPSLVHGAVESFPAGKLTPGSDVIIESLVILEFLVDLFPNAGLLPKDPAKRSKARVFMNILNLRMPDDIGTWLMNKDDGSAYLDLLESVQALLPEEGYAVGEWSIADAALLPFLLWMPIIVKTGIGYWVRLNDVENVKTQWASPRFDRLRRYYEDSLARPSTKATWNEEFVTKHWLDRFAKGLQ</sequence>
<dbReference type="AlphaFoldDB" id="A0A2G8SC02"/>
<dbReference type="PROSITE" id="PS50404">
    <property type="entry name" value="GST_NTER"/>
    <property type="match status" value="1"/>
</dbReference>
<accession>A0A2G8SC02</accession>
<dbReference type="InterPro" id="IPR036282">
    <property type="entry name" value="Glutathione-S-Trfase_C_sf"/>
</dbReference>
<dbReference type="Gene3D" id="1.20.1050.10">
    <property type="match status" value="1"/>
</dbReference>
<dbReference type="InterPro" id="IPR004045">
    <property type="entry name" value="Glutathione_S-Trfase_N"/>
</dbReference>
<dbReference type="STRING" id="1077348.A0A2G8SC02"/>
<keyword evidence="3" id="KW-1185">Reference proteome</keyword>
<dbReference type="Pfam" id="PF13417">
    <property type="entry name" value="GST_N_3"/>
    <property type="match status" value="1"/>
</dbReference>
<proteinExistence type="predicted"/>
<dbReference type="OrthoDB" id="202840at2759"/>
<dbReference type="EMBL" id="AYKW01000012">
    <property type="protein sequence ID" value="PIL31272.1"/>
    <property type="molecule type" value="Genomic_DNA"/>
</dbReference>
<dbReference type="PANTHER" id="PTHR43968:SF6">
    <property type="entry name" value="GLUTATHIONE S-TRANSFERASE OMEGA"/>
    <property type="match status" value="1"/>
</dbReference>
<dbReference type="InterPro" id="IPR050983">
    <property type="entry name" value="GST_Omega/HSP26"/>
</dbReference>
<dbReference type="SUPFAM" id="SSF47616">
    <property type="entry name" value="GST C-terminal domain-like"/>
    <property type="match status" value="1"/>
</dbReference>
<dbReference type="GO" id="GO:0005737">
    <property type="term" value="C:cytoplasm"/>
    <property type="evidence" value="ECO:0007669"/>
    <property type="project" value="TreeGrafter"/>
</dbReference>